<feature type="domain" description="NADPH-dependent FMN reductase-like" evidence="1">
    <location>
        <begin position="14"/>
        <end position="153"/>
    </location>
</feature>
<dbReference type="EMBL" id="JPMX01000020">
    <property type="protein sequence ID" value="KGH47599.1"/>
    <property type="molecule type" value="Genomic_DNA"/>
</dbReference>
<evidence type="ECO:0000259" key="1">
    <source>
        <dbReference type="Pfam" id="PF03358"/>
    </source>
</evidence>
<dbReference type="Gene3D" id="3.40.50.360">
    <property type="match status" value="1"/>
</dbReference>
<sequence>MTSQDRQGPGDRPMTLTIVVASTRAVRGGPVVAGWFAAVAGRRGDLRVEVLDLADVRLPDVGSAAGAGATSAVSSRLHQADAFVVVTPEYNHSYPGPLKNAIDTFDAEWHAKPVGFVSYGGISGGLRAVEHLRPVFAEVHATTIRETVSFAHYGELFDEAGRLRAPERATAAAERLLEQLVWWGQALRTARDRAPYAA</sequence>
<dbReference type="InterPro" id="IPR029039">
    <property type="entry name" value="Flavoprotein-like_sf"/>
</dbReference>
<dbReference type="Pfam" id="PF03358">
    <property type="entry name" value="FMN_red"/>
    <property type="match status" value="1"/>
</dbReference>
<dbReference type="GO" id="GO:0016491">
    <property type="term" value="F:oxidoreductase activity"/>
    <property type="evidence" value="ECO:0007669"/>
    <property type="project" value="InterPro"/>
</dbReference>
<dbReference type="GO" id="GO:0010181">
    <property type="term" value="F:FMN binding"/>
    <property type="evidence" value="ECO:0007669"/>
    <property type="project" value="TreeGrafter"/>
</dbReference>
<dbReference type="STRING" id="1522368.IN07_06240"/>
<proteinExistence type="predicted"/>
<dbReference type="GO" id="GO:0005829">
    <property type="term" value="C:cytosol"/>
    <property type="evidence" value="ECO:0007669"/>
    <property type="project" value="TreeGrafter"/>
</dbReference>
<evidence type="ECO:0000313" key="2">
    <source>
        <dbReference type="EMBL" id="KGH47599.1"/>
    </source>
</evidence>
<keyword evidence="3" id="KW-1185">Reference proteome</keyword>
<dbReference type="OrthoDB" id="9812295at2"/>
<dbReference type="InterPro" id="IPR050712">
    <property type="entry name" value="NAD(P)H-dep_reductase"/>
</dbReference>
<evidence type="ECO:0000313" key="3">
    <source>
        <dbReference type="Proteomes" id="UP000029713"/>
    </source>
</evidence>
<organism evidence="2 3">
    <name type="scientific">Modestobacter caceresii</name>
    <dbReference type="NCBI Taxonomy" id="1522368"/>
    <lineage>
        <taxon>Bacteria</taxon>
        <taxon>Bacillati</taxon>
        <taxon>Actinomycetota</taxon>
        <taxon>Actinomycetes</taxon>
        <taxon>Geodermatophilales</taxon>
        <taxon>Geodermatophilaceae</taxon>
        <taxon>Modestobacter</taxon>
    </lineage>
</organism>
<protein>
    <submittedName>
        <fullName evidence="2">NADPH-dependent FMN reductase</fullName>
    </submittedName>
</protein>
<reference evidence="2 3" key="1">
    <citation type="submission" date="2014-07" db="EMBL/GenBank/DDBJ databases">
        <title>Biosystematic studies on Modestobacter strains isolated from extreme hyper-arid desert soil and from historic building.</title>
        <authorList>
            <person name="Bukarasam K."/>
            <person name="Bull A."/>
            <person name="Girard G."/>
            <person name="van Wezel G."/>
            <person name="Goodfellow M."/>
        </authorList>
    </citation>
    <scope>NUCLEOTIDE SEQUENCE [LARGE SCALE GENOMIC DNA]</scope>
    <source>
        <strain evidence="2 3">KNN45-2b</strain>
    </source>
</reference>
<dbReference type="SUPFAM" id="SSF52218">
    <property type="entry name" value="Flavoproteins"/>
    <property type="match status" value="1"/>
</dbReference>
<gene>
    <name evidence="2" type="ORF">IN07_06240</name>
</gene>
<dbReference type="PANTHER" id="PTHR30543:SF21">
    <property type="entry name" value="NAD(P)H-DEPENDENT FMN REDUCTASE LOT6"/>
    <property type="match status" value="1"/>
</dbReference>
<dbReference type="PANTHER" id="PTHR30543">
    <property type="entry name" value="CHROMATE REDUCTASE"/>
    <property type="match status" value="1"/>
</dbReference>
<accession>A0A098YAU1</accession>
<name>A0A098YAU1_9ACTN</name>
<dbReference type="Proteomes" id="UP000029713">
    <property type="component" value="Unassembled WGS sequence"/>
</dbReference>
<dbReference type="AlphaFoldDB" id="A0A098YAU1"/>
<dbReference type="InterPro" id="IPR005025">
    <property type="entry name" value="FMN_Rdtase-like_dom"/>
</dbReference>
<comment type="caution">
    <text evidence="2">The sequence shown here is derived from an EMBL/GenBank/DDBJ whole genome shotgun (WGS) entry which is preliminary data.</text>
</comment>